<reference evidence="17 18" key="1">
    <citation type="submission" date="2010-03" db="EMBL/GenBank/DDBJ databases">
        <authorList>
            <person name="Glass J.I."/>
            <person name="Benders G.A."/>
            <person name="Durkin A.S."/>
            <person name="Farmerie W.G."/>
            <person name="Hlavinka K."/>
            <person name="Hostetler J."/>
            <person name="Jackson J."/>
            <person name="May M.A."/>
            <person name="Miller R.H."/>
            <person name="Paralanov V."/>
            <person name="Radune D."/>
            <person name="Szczypinski B."/>
            <person name="Brown D.R."/>
        </authorList>
    </citation>
    <scope>NUCLEOTIDE SEQUENCE [LARGE SCALE GENOMIC DNA]</scope>
    <source>
        <strain evidence="17 18">A21JP2</strain>
    </source>
</reference>
<dbReference type="RefSeq" id="WP_005683394.1">
    <property type="nucleotide sequence ID" value="NZ_ADNC01000007.1"/>
</dbReference>
<dbReference type="Pfam" id="PF02773">
    <property type="entry name" value="S-AdoMet_synt_C"/>
    <property type="match status" value="1"/>
</dbReference>
<dbReference type="PROSITE" id="PS00377">
    <property type="entry name" value="ADOMET_SYNTHASE_2"/>
    <property type="match status" value="1"/>
</dbReference>
<keyword evidence="18" id="KW-1185">Reference proteome</keyword>
<evidence type="ECO:0000256" key="5">
    <source>
        <dbReference type="ARBA" id="ARBA00022679"/>
    </source>
</evidence>
<evidence type="ECO:0000259" key="14">
    <source>
        <dbReference type="Pfam" id="PF00438"/>
    </source>
</evidence>
<dbReference type="eggNOG" id="COG0192">
    <property type="taxonomic scope" value="Bacteria"/>
</dbReference>
<dbReference type="FunFam" id="3.30.300.10:FF:000011">
    <property type="entry name" value="S-adenosylmethionine synthase"/>
    <property type="match status" value="1"/>
</dbReference>
<dbReference type="GO" id="GO:0005737">
    <property type="term" value="C:cytoplasm"/>
    <property type="evidence" value="ECO:0007669"/>
    <property type="project" value="UniProtKB-SubCell"/>
</dbReference>
<comment type="cofactor">
    <cofactor evidence="11">
        <name>Mg(2+)</name>
        <dbReference type="ChEBI" id="CHEBI:18420"/>
    </cofactor>
    <text evidence="11">Binds 2 divalent ions per subunit.</text>
</comment>
<feature type="region of interest" description="Flexible loop" evidence="11">
    <location>
        <begin position="92"/>
        <end position="102"/>
    </location>
</feature>
<feature type="binding site" description="in other chain" evidence="11">
    <location>
        <position position="55"/>
    </location>
    <ligand>
        <name>L-methionine</name>
        <dbReference type="ChEBI" id="CHEBI:57844"/>
        <note>ligand shared between two neighboring subunits</note>
    </ligand>
</feature>
<evidence type="ECO:0000256" key="13">
    <source>
        <dbReference type="RuleBase" id="RU004462"/>
    </source>
</evidence>
<evidence type="ECO:0000256" key="7">
    <source>
        <dbReference type="ARBA" id="ARBA00022741"/>
    </source>
</evidence>
<dbReference type="InterPro" id="IPR022630">
    <property type="entry name" value="S-AdoMet_synt_C"/>
</dbReference>
<comment type="cofactor">
    <cofactor evidence="11">
        <name>K(+)</name>
        <dbReference type="ChEBI" id="CHEBI:29103"/>
    </cofactor>
    <text evidence="11">Binds 1 potassium ion per subunit.</text>
</comment>
<comment type="caution">
    <text evidence="17">The sequence shown here is derived from an EMBL/GenBank/DDBJ whole genome shotgun (WGS) entry which is preliminary data.</text>
</comment>
<gene>
    <name evidence="11 17" type="primary">metK</name>
    <name evidence="17" type="ORF">MALL_0568</name>
</gene>
<keyword evidence="7 11" id="KW-0547">Nucleotide-binding</keyword>
<feature type="binding site" evidence="11">
    <location>
        <position position="42"/>
    </location>
    <ligand>
        <name>K(+)</name>
        <dbReference type="ChEBI" id="CHEBI:29103"/>
    </ligand>
</feature>
<sequence>MKKLFTSESVGKGHPDKVCDQISDAILDAYLLADPYSKVAIETLASGHKIMIAGEVSSQLKDLDHVAIAKYILNDLGYLQPHTEFYLDIKAQSPDIAMGVDLEQGNIGAGDQGLMFGYATNETKELMPLAIMIAHKLVKKAEELRKTKAFKWAGADMKSQVTLDYSDPKKTKIDTILMSIQHTDDYAKDKFNEFVKNKIILPVISEYGFKKVENRILINPTGNFVIGGPIGDTGLTGRKIIVDTYGGYARHGGGAFSGKDATKVDRSAAYAARWIAKNIVAANLADQVEIQLAYAIGESKPVSILVNTFNTNKISEEKIAQAVNHIFDLTPKGIIESLKLRKPIFLPTAAFGHFGREEKTFTWEKTNKVEQLLEFVKNN</sequence>
<dbReference type="GO" id="GO:0004478">
    <property type="term" value="F:methionine adenosyltransferase activity"/>
    <property type="evidence" value="ECO:0007669"/>
    <property type="project" value="UniProtKB-UniRule"/>
</dbReference>
<feature type="binding site" evidence="11">
    <location>
        <position position="255"/>
    </location>
    <ligand>
        <name>ATP</name>
        <dbReference type="ChEBI" id="CHEBI:30616"/>
        <note>ligand shared between two neighboring subunits</note>
    </ligand>
</feature>
<evidence type="ECO:0000256" key="3">
    <source>
        <dbReference type="ARBA" id="ARBA00022490"/>
    </source>
</evidence>
<keyword evidence="10 11" id="KW-0630">Potassium</keyword>
<dbReference type="InterPro" id="IPR022629">
    <property type="entry name" value="S-AdoMet_synt_central"/>
</dbReference>
<dbReference type="HAMAP" id="MF_00086">
    <property type="entry name" value="S_AdoMet_synth1"/>
    <property type="match status" value="1"/>
</dbReference>
<evidence type="ECO:0000259" key="16">
    <source>
        <dbReference type="Pfam" id="PF02773"/>
    </source>
</evidence>
<dbReference type="InterPro" id="IPR022636">
    <property type="entry name" value="S-AdoMet_synthetase_sfam"/>
</dbReference>
<feature type="binding site" description="in other chain" evidence="11">
    <location>
        <position position="14"/>
    </location>
    <ligand>
        <name>ATP</name>
        <dbReference type="ChEBI" id="CHEBI:30616"/>
        <note>ligand shared between two neighboring subunits</note>
    </ligand>
</feature>
<feature type="domain" description="S-adenosylmethionine synthetase central" evidence="15">
    <location>
        <begin position="107"/>
        <end position="224"/>
    </location>
</feature>
<feature type="binding site" evidence="11">
    <location>
        <position position="259"/>
    </location>
    <ligand>
        <name>ATP</name>
        <dbReference type="ChEBI" id="CHEBI:30616"/>
        <note>ligand shared between two neighboring subunits</note>
    </ligand>
</feature>
<dbReference type="PANTHER" id="PTHR11964">
    <property type="entry name" value="S-ADENOSYLMETHIONINE SYNTHETASE"/>
    <property type="match status" value="1"/>
</dbReference>
<dbReference type="PROSITE" id="PS00376">
    <property type="entry name" value="ADOMET_SYNTHASE_1"/>
    <property type="match status" value="1"/>
</dbReference>
<feature type="binding site" evidence="11">
    <location>
        <position position="16"/>
    </location>
    <ligand>
        <name>Mg(2+)</name>
        <dbReference type="ChEBI" id="CHEBI:18420"/>
    </ligand>
</feature>
<dbReference type="InterPro" id="IPR022631">
    <property type="entry name" value="ADOMET_SYNTHASE_CS"/>
</dbReference>
<evidence type="ECO:0000313" key="18">
    <source>
        <dbReference type="Proteomes" id="UP000004757"/>
    </source>
</evidence>
<feature type="domain" description="S-adenosylmethionine synthetase N-terminal" evidence="14">
    <location>
        <begin position="3"/>
        <end position="87"/>
    </location>
</feature>
<evidence type="ECO:0000256" key="2">
    <source>
        <dbReference type="ARBA" id="ARBA00009685"/>
    </source>
</evidence>
<feature type="binding site" description="in other chain" evidence="11">
    <location>
        <position position="263"/>
    </location>
    <ligand>
        <name>L-methionine</name>
        <dbReference type="ChEBI" id="CHEBI:57844"/>
        <note>ligand shared between two neighboring subunits</note>
    </ligand>
</feature>
<evidence type="ECO:0000256" key="1">
    <source>
        <dbReference type="ARBA" id="ARBA00005224"/>
    </source>
</evidence>
<comment type="similarity">
    <text evidence="2 11 13">Belongs to the AdoMet synthase family.</text>
</comment>
<dbReference type="GO" id="GO:0006730">
    <property type="term" value="P:one-carbon metabolic process"/>
    <property type="evidence" value="ECO:0007669"/>
    <property type="project" value="UniProtKB-KW"/>
</dbReference>
<evidence type="ECO:0000256" key="9">
    <source>
        <dbReference type="ARBA" id="ARBA00022842"/>
    </source>
</evidence>
<evidence type="ECO:0000256" key="10">
    <source>
        <dbReference type="ARBA" id="ARBA00022958"/>
    </source>
</evidence>
<dbReference type="InterPro" id="IPR022628">
    <property type="entry name" value="S-AdoMet_synt_N"/>
</dbReference>
<comment type="pathway">
    <text evidence="1 11">Amino-acid biosynthesis; S-adenosyl-L-methionine biosynthesis; S-adenosyl-L-methionine from L-methionine: step 1/1.</text>
</comment>
<feature type="binding site" evidence="11">
    <location>
        <position position="232"/>
    </location>
    <ligand>
        <name>ATP</name>
        <dbReference type="ChEBI" id="CHEBI:30616"/>
        <note>ligand shared between two neighboring subunits</note>
    </ligand>
</feature>
<proteinExistence type="inferred from homology"/>
<accession>D4XVL1</accession>
<keyword evidence="8 11" id="KW-0067">ATP-binding</keyword>
<comment type="caution">
    <text evidence="11">Lacks conserved residue(s) required for the propagation of feature annotation.</text>
</comment>
<evidence type="ECO:0000256" key="4">
    <source>
        <dbReference type="ARBA" id="ARBA00022563"/>
    </source>
</evidence>
<dbReference type="EMBL" id="ADNC01000007">
    <property type="protein sequence ID" value="EFF41685.1"/>
    <property type="molecule type" value="Genomic_DNA"/>
</dbReference>
<name>D4XVL1_9BACT</name>
<comment type="subunit">
    <text evidence="11">Homotetramer; dimer of dimers.</text>
</comment>
<evidence type="ECO:0000256" key="6">
    <source>
        <dbReference type="ARBA" id="ARBA00022723"/>
    </source>
</evidence>
<feature type="domain" description="S-adenosylmethionine synthetase C-terminal" evidence="16">
    <location>
        <begin position="226"/>
        <end position="365"/>
    </location>
</feature>
<dbReference type="PIRSF" id="PIRSF000497">
    <property type="entry name" value="MAT"/>
    <property type="match status" value="1"/>
</dbReference>
<feature type="binding site" description="in other chain" evidence="11">
    <location>
        <begin position="156"/>
        <end position="158"/>
    </location>
    <ligand>
        <name>ATP</name>
        <dbReference type="ChEBI" id="CHEBI:30616"/>
        <note>ligand shared between two neighboring subunits</note>
    </ligand>
</feature>
<feature type="binding site" description="in other chain" evidence="11">
    <location>
        <position position="92"/>
    </location>
    <ligand>
        <name>L-methionine</name>
        <dbReference type="ChEBI" id="CHEBI:57844"/>
        <note>ligand shared between two neighboring subunits</note>
    </ligand>
</feature>
<dbReference type="GO" id="GO:0005524">
    <property type="term" value="F:ATP binding"/>
    <property type="evidence" value="ECO:0007669"/>
    <property type="project" value="UniProtKB-UniRule"/>
</dbReference>
<evidence type="ECO:0000313" key="17">
    <source>
        <dbReference type="EMBL" id="EFF41685.1"/>
    </source>
</evidence>
<dbReference type="SUPFAM" id="SSF55973">
    <property type="entry name" value="S-adenosylmethionine synthetase"/>
    <property type="match status" value="3"/>
</dbReference>
<evidence type="ECO:0000256" key="12">
    <source>
        <dbReference type="RuleBase" id="RU000542"/>
    </source>
</evidence>
<feature type="binding site" evidence="11">
    <location>
        <position position="232"/>
    </location>
    <ligand>
        <name>L-methionine</name>
        <dbReference type="ChEBI" id="CHEBI:57844"/>
        <note>ligand shared between two neighboring subunits</note>
    </ligand>
</feature>
<dbReference type="InterPro" id="IPR002133">
    <property type="entry name" value="S-AdoMet_synthetase"/>
</dbReference>
<protein>
    <recommendedName>
        <fullName evidence="11">S-adenosylmethionine synthase</fullName>
        <shortName evidence="11">AdoMet synthase</shortName>
        <ecNumber evidence="11">2.5.1.6</ecNumber>
    </recommendedName>
    <alternativeName>
        <fullName evidence="11">MAT</fullName>
    </alternativeName>
    <alternativeName>
        <fullName evidence="11">Methionine adenosyltransferase</fullName>
    </alternativeName>
</protein>
<keyword evidence="9 11" id="KW-0460">Magnesium</keyword>
<keyword evidence="6 11" id="KW-0479">Metal-binding</keyword>
<dbReference type="GO" id="GO:0006556">
    <property type="term" value="P:S-adenosylmethionine biosynthetic process"/>
    <property type="evidence" value="ECO:0007669"/>
    <property type="project" value="UniProtKB-UniRule"/>
</dbReference>
<dbReference type="EC" id="2.5.1.6" evidence="11"/>
<evidence type="ECO:0000256" key="8">
    <source>
        <dbReference type="ARBA" id="ARBA00022840"/>
    </source>
</evidence>
<dbReference type="CDD" id="cd18079">
    <property type="entry name" value="S-AdoMet_synt"/>
    <property type="match status" value="1"/>
</dbReference>
<organism evidence="17 18">
    <name type="scientific">Mycoplasmopsis alligatoris A21JP2</name>
    <dbReference type="NCBI Taxonomy" id="747682"/>
    <lineage>
        <taxon>Bacteria</taxon>
        <taxon>Bacillati</taxon>
        <taxon>Mycoplasmatota</taxon>
        <taxon>Mycoplasmoidales</taxon>
        <taxon>Metamycoplasmataceae</taxon>
        <taxon>Mycoplasmopsis</taxon>
    </lineage>
</organism>
<dbReference type="FunFam" id="3.30.300.10:FF:000003">
    <property type="entry name" value="S-adenosylmethionine synthase"/>
    <property type="match status" value="1"/>
</dbReference>
<dbReference type="Pfam" id="PF02772">
    <property type="entry name" value="S-AdoMet_synt_M"/>
    <property type="match status" value="1"/>
</dbReference>
<keyword evidence="3 11" id="KW-0963">Cytoplasm</keyword>
<dbReference type="AlphaFoldDB" id="D4XVL1"/>
<keyword evidence="5 11" id="KW-0808">Transferase</keyword>
<evidence type="ECO:0000259" key="15">
    <source>
        <dbReference type="Pfam" id="PF02772"/>
    </source>
</evidence>
<dbReference type="OrthoDB" id="9801686at2"/>
<comment type="subcellular location">
    <subcellularLocation>
        <location evidence="11 12">Cytoplasm</location>
    </subcellularLocation>
</comment>
<keyword evidence="4 11" id="KW-0554">One-carbon metabolism</keyword>
<dbReference type="Gene3D" id="3.30.300.10">
    <property type="match status" value="3"/>
</dbReference>
<comment type="catalytic activity">
    <reaction evidence="11">
        <text>L-methionine + ATP + H2O = S-adenosyl-L-methionine + phosphate + diphosphate</text>
        <dbReference type="Rhea" id="RHEA:21080"/>
        <dbReference type="ChEBI" id="CHEBI:15377"/>
        <dbReference type="ChEBI" id="CHEBI:30616"/>
        <dbReference type="ChEBI" id="CHEBI:33019"/>
        <dbReference type="ChEBI" id="CHEBI:43474"/>
        <dbReference type="ChEBI" id="CHEBI:57844"/>
        <dbReference type="ChEBI" id="CHEBI:59789"/>
        <dbReference type="EC" id="2.5.1.6"/>
    </reaction>
</comment>
<dbReference type="Pfam" id="PF00438">
    <property type="entry name" value="S-AdoMet_synt_N"/>
    <property type="match status" value="1"/>
</dbReference>
<evidence type="ECO:0000256" key="11">
    <source>
        <dbReference type="HAMAP-Rule" id="MF_00086"/>
    </source>
</evidence>
<dbReference type="STRING" id="747682.MALL_0568"/>
<dbReference type="Proteomes" id="UP000004757">
    <property type="component" value="Unassembled WGS sequence"/>
</dbReference>
<dbReference type="UniPathway" id="UPA00315">
    <property type="reaction ID" value="UER00080"/>
</dbReference>
<comment type="function">
    <text evidence="11">Catalyzes the formation of S-adenosylmethionine (AdoMet) from methionine and ATP. The overall synthetic reaction is composed of two sequential steps, AdoMet formation and the subsequent tripolyphosphate hydrolysis which occurs prior to release of AdoMet from the enzyme.</text>
</comment>
<dbReference type="NCBIfam" id="TIGR01034">
    <property type="entry name" value="metK"/>
    <property type="match status" value="1"/>
</dbReference>
<dbReference type="GO" id="GO:0000287">
    <property type="term" value="F:magnesium ion binding"/>
    <property type="evidence" value="ECO:0007669"/>
    <property type="project" value="UniProtKB-UniRule"/>
</dbReference>
<feature type="binding site" description="in other chain" evidence="11">
    <location>
        <begin position="238"/>
        <end position="239"/>
    </location>
    <ligand>
        <name>ATP</name>
        <dbReference type="ChEBI" id="CHEBI:30616"/>
        <note>ligand shared between two neighboring subunits</note>
    </ligand>
</feature>